<feature type="region of interest" description="Disordered" evidence="8">
    <location>
        <begin position="579"/>
        <end position="602"/>
    </location>
</feature>
<dbReference type="Pfam" id="PF12030">
    <property type="entry name" value="DUF3517"/>
    <property type="match status" value="1"/>
</dbReference>
<dbReference type="Pfam" id="PF00443">
    <property type="entry name" value="UCH"/>
    <property type="match status" value="1"/>
</dbReference>
<dbReference type="InterPro" id="IPR038765">
    <property type="entry name" value="Papain-like_cys_pep_sf"/>
</dbReference>
<dbReference type="SUPFAM" id="SSF48371">
    <property type="entry name" value="ARM repeat"/>
    <property type="match status" value="1"/>
</dbReference>
<dbReference type="Gene3D" id="3.90.70.10">
    <property type="entry name" value="Cysteine proteinases"/>
    <property type="match status" value="1"/>
</dbReference>
<dbReference type="PANTHER" id="PTHR24006">
    <property type="entry name" value="UBIQUITIN CARBOXYL-TERMINAL HYDROLASE"/>
    <property type="match status" value="1"/>
</dbReference>
<dbReference type="GO" id="GO:0016579">
    <property type="term" value="P:protein deubiquitination"/>
    <property type="evidence" value="ECO:0007669"/>
    <property type="project" value="InterPro"/>
</dbReference>
<evidence type="ECO:0000256" key="1">
    <source>
        <dbReference type="ARBA" id="ARBA00000707"/>
    </source>
</evidence>
<feature type="compositionally biased region" description="Acidic residues" evidence="8">
    <location>
        <begin position="579"/>
        <end position="590"/>
    </location>
</feature>
<dbReference type="InterPro" id="IPR028889">
    <property type="entry name" value="USP"/>
</dbReference>
<evidence type="ECO:0000313" key="11">
    <source>
        <dbReference type="EnsemblMetazoa" id="CapteP219867"/>
    </source>
</evidence>
<dbReference type="EMBL" id="AMQN01008235">
    <property type="status" value="NOT_ANNOTATED_CDS"/>
    <property type="molecule type" value="Genomic_DNA"/>
</dbReference>
<dbReference type="EC" id="3.4.19.12" evidence="3"/>
<dbReference type="CDD" id="cd02659">
    <property type="entry name" value="peptidase_C19C"/>
    <property type="match status" value="1"/>
</dbReference>
<gene>
    <name evidence="10" type="ORF">CAPTEDRAFT_219867</name>
</gene>
<evidence type="ECO:0000256" key="4">
    <source>
        <dbReference type="ARBA" id="ARBA00022670"/>
    </source>
</evidence>
<evidence type="ECO:0000256" key="7">
    <source>
        <dbReference type="ARBA" id="ARBA00022807"/>
    </source>
</evidence>
<accession>R7UCV4</accession>
<dbReference type="GO" id="GO:0005634">
    <property type="term" value="C:nucleus"/>
    <property type="evidence" value="ECO:0007669"/>
    <property type="project" value="TreeGrafter"/>
</dbReference>
<evidence type="ECO:0000259" key="9">
    <source>
        <dbReference type="PROSITE" id="PS50235"/>
    </source>
</evidence>
<feature type="region of interest" description="Disordered" evidence="8">
    <location>
        <begin position="84"/>
        <end position="156"/>
    </location>
</feature>
<keyword evidence="5" id="KW-0833">Ubl conjugation pathway</keyword>
<feature type="region of interest" description="Disordered" evidence="8">
    <location>
        <begin position="3268"/>
        <end position="3365"/>
    </location>
</feature>
<feature type="compositionally biased region" description="Basic and acidic residues" evidence="8">
    <location>
        <begin position="131"/>
        <end position="140"/>
    </location>
</feature>
<feature type="compositionally biased region" description="Acidic residues" evidence="8">
    <location>
        <begin position="119"/>
        <end position="130"/>
    </location>
</feature>
<sequence length="3388" mass="385765">MCDVCGGVLTLLAQHDTRIGEGEGLHLSKAEVLSIVKYIQVWQQRQCMCCFKEFKNFERMNNLTQVVLHRAIKLIADVIQNDESEKVEKTSTKEEIKEKVDENDLKKDKEKEEEKNEKESEEVKEEEKEEKEEKKESKEEKDEEDGEKKSKRRRLTLEEEEENEIWTIEEKDCLFHIVTKIFMLNLPLYLSYKHYMLANLEELSQQEFSALNNYCELSDPDIPVYLLRNVCFFCDSNGLQTIARCFDKATPDTLPCSVAHTLINIVANLRLWMNTSAVIQMVSQVRGHMIHYMCQLSDQELRIAASHNMMDLLWTAVKEPLESHMSFDEEGLKLAFKYFTCSTLTIRLTGVSQINNQISLYNDLASNESLVETERWVSGSIGNQLADWLTKHKIIEHIFGPNLHVEIIKQCQIILTLLASEGRITNEHINIMWAAGQLKHCGKLVQDTLLSLIKSLEISPAKHLLQLVSHLDAGQHSEQTLLLASAVIKFLWARAAHQNHPSTAMGASCVHHHLSPVQSSEKLLVADFSSSGHSESDASGIDLEEGEIKPHLVAELDTRINIPGGVKIKHGGRVIVTADTDDEDEDEEDMSNISEASLPSHSSEEELLQEATLDPSEEVALLHTLKAVASNSSEGEGLSSEERAYLRYATKPGMAEELDSYLQHINSSGGQHPTIPNALIEDLMSGEEASCNSSHLSNKSEKNMADFEGEDVMSEEEELARINAAGVGRTPSHYPRVGSTGRGGRHLMQQHLATMASLYHKHIPKAVVKPKVQSQESMLAGGQVKFEEVCERGNTLLWDLLQDHTIHLLPDGLVEEAEKVLCTLVCYSTDAVIRTKFIEACVENIANHRSVVISLRLLPKIFSSFHQFRSGLDTHSVTHWAEQELHMMQHFFNDLIYHTAAVKRGVKTSPSLYPNRKEIQARLQFLTCVFTNAISADSFRLTLDQVDTLWSCLVMQAEFPDDALSWFLNQAKSKDHHALGINTYKHVFKHRMCQLKPEAISMIGLNLFTNLCHLARIANASLDKPLPDDQINGMEQLWDIALKAQNTDVSLNAIHYLNNHYINSDGANLVEREDEFINHCMDSLYEAVTSLDKSPESSLLVIQRGLILLTNHLESFRKRHAFHLRMWQLEGDGITSHQKSLQDSQSCALRVMLQPAGASDKTTLEMLSSDLVAELRAEVTNWWEGVQQRHQQKQEEAQQASSVAGSVLTPILGAMLGDGPIRMITQGQELTTDMDEKSLSDLQFKDGQVVFVSLGSNRQPRKQDPPPSYLPAPAREKLPMMLLLGHPHFDRLFSLLSQLTTLKPLLDRDAEEQYSLQSKAQVLSRKVWNLLMVLPTNPKILQGFKDIDSRDEGDACVNWHDLLDTHNPHKLMYSLQVVESLSRPPKHRRHSMFQSKSSRASLDDRVDDVTLELPEEAWSRQFLQRCGVKHLFEIFLAGSLHNEAECISNEWIQDCLAYLLRLLSQFAVTIPSSRSCATLSDNVFVAETAEPPRKKTKKQRAQEKLIVPRLNQTVLSMIEVDSVVKLLMNILSNAAQPRQEHSGWSLGYSGRVEVVHYAMSFLVSMAFTCEDQAQPAVCNSEDYSGWLRRLTLETPEPELRQEACQGLYRLCLGRSADGQTGYSFLMSTLANLLTSLPKALALEKPVKRCQEDKEAFGPGCRDYFWLVCRLVEGVSAQDARNSWTQENSLVDLNALAKQVAQNIVNRPYLERRHSGGEEDDGLIGLLTMSIAIARHNPPFKTSTEGQTFLVEIFWCLFALASPKQRYLPKCKSATARSLAFDLMVEMVLGSVTNYSVLHEKVIRQHCKESHVPYTWDNWPHEEERSHCGYVGLTNLGATCYMATCMQHLYMIPEARRSVLEAQCSGDNQHKGTLQELKKMFAYLSESERKAYNPRNFCKVYTMDHQPLNTGEQKDMTEFFTDLISKMEEMGPQLKKLVKNLFGGNLTNNVVSLDCNHVSRTKEEFYTVRCQVADMKNLYESLDEVTVKDMLEGDNMYTCSKCQKKVRAEKRACFKKLPKILCFNTMRYTFNMVTMMKEKVNTHFSFPLRLDMAAYMEDSLIHKDRLQEDENEEEAEGEDQEMEYELIGVTVHTGTADGGHYYSFIRDRIHKQPEISQDKWFLFNDAEVKPFDPAQIASECFGGEMTSKTYDSVTDKFMDFSFEKTNSAYMLFYERIEKSRGGTQEEPSCSSSKESSDGRPSPTHDQQKFEIELSEELAEWIWQDNMQFLQDKNIFEHTYFGFMWQMCGYIPSSLAKESDSKLVPLMAAKLTASFVLETLIHAKEKPTMLQWIELLTKQFNACPAACQWFLDAMAKEDWWPQQILIKCPNQTVRQMFQRLVIHVINQLRPSHSQWYIYPLIDSSDEEEEEVESIPIGSKSCVTRFIRKMLSIIEHGPRPHCKYLGEFFSFLYEFAKMGENEQVFLLQVKAITIMISFFMAHKNQHGYVEILSDDEEAEGEVIAPQEDKYRPQSLEKMIALIAMLVESSRGQDKQLHLSQSDYQAIIGSNKGFPFLYNQILDSINLRHTCNLIFSLTRWNDRLAIAITQMIFGAITRLGADSQPFFKMLSMLVEFMGGPPGMPSFTHYILQKFWEVAEYCPKQCLDWLCSQVTRNKVAHTWTLQNLEVWVETFLLAHSNIRVRNAAAYLLVALVPSNHFRQIFCMTRNILSPMKEGVHQMNQEAVDILHEVYGHLLSLLSHAWQYADPQVHGTSKLVQYFSIMQHCLISRPEKIMALLHFWYQACVDCPDNVKMIVSNALITKNIAFNYILADHEDQEVITFNRQMLPAYYGILRMCCQQSRAFTRQLAQHQNMQWAFKNISTYPTQYAAAVEELFSLMRLMVEQHADMTEEELRAVSLFRRNTMQLYLHNVDARMGWQSLVTALGILVESKEDKLMVLQSNGLSLLHEAFNTLYVMHHEATACHVTADIIELLGLVSSVLKVARHCNNEKKGAEAKPHLANWTEKTEFSRKLLTLLNSYTPSEMRAAAIETLREQVLTFQGECLQAIVTFLVQAHTSFQDNNVPITMGPYFPKRGQRALPPKSNVRPIRPQFQMFLHSNQLESTKGVDETYDQALQDFYCPYHLFIDLLVRVSVNNQNVTEALVHLSAMVAFEGVPLHIPLFAKLWYEIYQSEQVDKSCIKWLCNSSIFIEYVDATLLYERHSLNNHHIYQFFCNFFPKVYQQVLSDQGQSLIDSLLSSIKANKEASENSTANSRNLNKLWSNINGDLRALMLIFSVQQPKQPPQSLTDGILYFQQRAVAVSAANAAAAAAKKDRDSPTADEENPAKRQRTSSESSNAEISEAAAVASPSEKKDCVMEEEPQPSCSTATEEKKEEEEEEVEEDDEEEPCTSTQKPRKVRSPSSCKASSTTLIDLVLKNCEHILQMIGKSD</sequence>
<dbReference type="PANTHER" id="PTHR24006:SF827">
    <property type="entry name" value="UBIQUITIN CARBOXYL-TERMINAL HYDROLASE 34"/>
    <property type="match status" value="1"/>
</dbReference>
<dbReference type="InterPro" id="IPR018200">
    <property type="entry name" value="USP_CS"/>
</dbReference>
<feature type="region of interest" description="Disordered" evidence="8">
    <location>
        <begin position="2178"/>
        <end position="2206"/>
    </location>
</feature>
<keyword evidence="7" id="KW-0788">Thiol protease</keyword>
<dbReference type="EMBL" id="AMQN01008234">
    <property type="status" value="NOT_ANNOTATED_CDS"/>
    <property type="molecule type" value="Genomic_DNA"/>
</dbReference>
<dbReference type="GO" id="GO:0005829">
    <property type="term" value="C:cytosol"/>
    <property type="evidence" value="ECO:0007669"/>
    <property type="project" value="TreeGrafter"/>
</dbReference>
<evidence type="ECO:0000256" key="8">
    <source>
        <dbReference type="SAM" id="MobiDB-lite"/>
    </source>
</evidence>
<reference evidence="12" key="1">
    <citation type="submission" date="2012-12" db="EMBL/GenBank/DDBJ databases">
        <authorList>
            <person name="Hellsten U."/>
            <person name="Grimwood J."/>
            <person name="Chapman J.A."/>
            <person name="Shapiro H."/>
            <person name="Aerts A."/>
            <person name="Otillar R.P."/>
            <person name="Terry A.Y."/>
            <person name="Boore J.L."/>
            <person name="Simakov O."/>
            <person name="Marletaz F."/>
            <person name="Cho S.-J."/>
            <person name="Edsinger-Gonzales E."/>
            <person name="Havlak P."/>
            <person name="Kuo D.-H."/>
            <person name="Larsson T."/>
            <person name="Lv J."/>
            <person name="Arendt D."/>
            <person name="Savage R."/>
            <person name="Osoegawa K."/>
            <person name="de Jong P."/>
            <person name="Lindberg D.R."/>
            <person name="Seaver E.C."/>
            <person name="Weisblat D.A."/>
            <person name="Putnam N.H."/>
            <person name="Grigoriev I.V."/>
            <person name="Rokhsar D.S."/>
        </authorList>
    </citation>
    <scope>NUCLEOTIDE SEQUENCE</scope>
    <source>
        <strain evidence="12">I ESC-2004</strain>
    </source>
</reference>
<evidence type="ECO:0000313" key="10">
    <source>
        <dbReference type="EMBL" id="ELU04220.1"/>
    </source>
</evidence>
<evidence type="ECO:0000256" key="2">
    <source>
        <dbReference type="ARBA" id="ARBA00009085"/>
    </source>
</evidence>
<feature type="compositionally biased region" description="Low complexity" evidence="8">
    <location>
        <begin position="3290"/>
        <end position="3307"/>
    </location>
</feature>
<dbReference type="GO" id="GO:0009966">
    <property type="term" value="P:regulation of signal transduction"/>
    <property type="evidence" value="ECO:0007669"/>
    <property type="project" value="UniProtKB-ARBA"/>
</dbReference>
<protein>
    <recommendedName>
        <fullName evidence="3">ubiquitinyl hydrolase 1</fullName>
        <ecNumber evidence="3">3.4.19.12</ecNumber>
    </recommendedName>
</protein>
<dbReference type="GO" id="GO:0006508">
    <property type="term" value="P:proteolysis"/>
    <property type="evidence" value="ECO:0007669"/>
    <property type="project" value="UniProtKB-KW"/>
</dbReference>
<dbReference type="SUPFAM" id="SSF54001">
    <property type="entry name" value="Cysteine proteinases"/>
    <property type="match status" value="1"/>
</dbReference>
<dbReference type="PROSITE" id="PS00973">
    <property type="entry name" value="USP_2"/>
    <property type="match status" value="1"/>
</dbReference>
<evidence type="ECO:0000256" key="3">
    <source>
        <dbReference type="ARBA" id="ARBA00012759"/>
    </source>
</evidence>
<comment type="similarity">
    <text evidence="2">Belongs to the peptidase C19 family.</text>
</comment>
<dbReference type="PROSITE" id="PS50235">
    <property type="entry name" value="USP_3"/>
    <property type="match status" value="1"/>
</dbReference>
<dbReference type="FunCoup" id="R7UCV4">
    <property type="interactions" value="2075"/>
</dbReference>
<keyword evidence="12" id="KW-1185">Reference proteome</keyword>
<feature type="compositionally biased region" description="Acidic residues" evidence="8">
    <location>
        <begin position="3331"/>
        <end position="3346"/>
    </location>
</feature>
<dbReference type="FunFam" id="3.90.70.10:FF:000014">
    <property type="entry name" value="Ubiquitin carboxyl-terminal hydrolase 34"/>
    <property type="match status" value="1"/>
</dbReference>
<proteinExistence type="inferred from homology"/>
<dbReference type="EnsemblMetazoa" id="CapteT219867">
    <property type="protein sequence ID" value="CapteP219867"/>
    <property type="gene ID" value="CapteG219867"/>
</dbReference>
<dbReference type="OrthoDB" id="289038at2759"/>
<dbReference type="InterPro" id="IPR050164">
    <property type="entry name" value="Peptidase_C19"/>
</dbReference>
<evidence type="ECO:0000256" key="6">
    <source>
        <dbReference type="ARBA" id="ARBA00022801"/>
    </source>
</evidence>
<evidence type="ECO:0000313" key="12">
    <source>
        <dbReference type="Proteomes" id="UP000014760"/>
    </source>
</evidence>
<dbReference type="Proteomes" id="UP000014760">
    <property type="component" value="Unassembled WGS sequence"/>
</dbReference>
<dbReference type="STRING" id="283909.R7UCV4"/>
<feature type="domain" description="USP" evidence="9">
    <location>
        <begin position="1830"/>
        <end position="2175"/>
    </location>
</feature>
<keyword evidence="4" id="KW-0645">Protease</keyword>
<evidence type="ECO:0000256" key="5">
    <source>
        <dbReference type="ARBA" id="ARBA00022786"/>
    </source>
</evidence>
<comment type="catalytic activity">
    <reaction evidence="1">
        <text>Thiol-dependent hydrolysis of ester, thioester, amide, peptide and isopeptide bonds formed by the C-terminal Gly of ubiquitin (a 76-residue protein attached to proteins as an intracellular targeting signal).</text>
        <dbReference type="EC" id="3.4.19.12"/>
    </reaction>
</comment>
<dbReference type="OMA" id="KLMYSLY"/>
<keyword evidence="6" id="KW-0378">Hydrolase</keyword>
<feature type="compositionally biased region" description="Basic and acidic residues" evidence="8">
    <location>
        <begin position="84"/>
        <end position="118"/>
    </location>
</feature>
<reference evidence="11" key="3">
    <citation type="submission" date="2015-06" db="UniProtKB">
        <authorList>
            <consortium name="EnsemblMetazoa"/>
        </authorList>
    </citation>
    <scope>IDENTIFICATION</scope>
</reference>
<dbReference type="EMBL" id="KB302535">
    <property type="protein sequence ID" value="ELU04220.1"/>
    <property type="molecule type" value="Genomic_DNA"/>
</dbReference>
<organism evidence="10">
    <name type="scientific">Capitella teleta</name>
    <name type="common">Polychaete worm</name>
    <dbReference type="NCBI Taxonomy" id="283909"/>
    <lineage>
        <taxon>Eukaryota</taxon>
        <taxon>Metazoa</taxon>
        <taxon>Spiralia</taxon>
        <taxon>Lophotrochozoa</taxon>
        <taxon>Annelida</taxon>
        <taxon>Polychaeta</taxon>
        <taxon>Sedentaria</taxon>
        <taxon>Scolecida</taxon>
        <taxon>Capitellidae</taxon>
        <taxon>Capitella</taxon>
    </lineage>
</organism>
<dbReference type="InterPro" id="IPR016024">
    <property type="entry name" value="ARM-type_fold"/>
</dbReference>
<dbReference type="GO" id="GO:0004843">
    <property type="term" value="F:cysteine-type deubiquitinase activity"/>
    <property type="evidence" value="ECO:0007669"/>
    <property type="project" value="UniProtKB-EC"/>
</dbReference>
<dbReference type="InterPro" id="IPR001394">
    <property type="entry name" value="Peptidase_C19_UCH"/>
</dbReference>
<dbReference type="HOGENOM" id="CLU_000109_0_0_1"/>
<name>R7UCV4_CAPTE</name>
<dbReference type="InterPro" id="IPR021905">
    <property type="entry name" value="DUF3517"/>
</dbReference>
<reference evidence="10 12" key="2">
    <citation type="journal article" date="2013" name="Nature">
        <title>Insights into bilaterian evolution from three spiralian genomes.</title>
        <authorList>
            <person name="Simakov O."/>
            <person name="Marletaz F."/>
            <person name="Cho S.J."/>
            <person name="Edsinger-Gonzales E."/>
            <person name="Havlak P."/>
            <person name="Hellsten U."/>
            <person name="Kuo D.H."/>
            <person name="Larsson T."/>
            <person name="Lv J."/>
            <person name="Arendt D."/>
            <person name="Savage R."/>
            <person name="Osoegawa K."/>
            <person name="de Jong P."/>
            <person name="Grimwood J."/>
            <person name="Chapman J.A."/>
            <person name="Shapiro H."/>
            <person name="Aerts A."/>
            <person name="Otillar R.P."/>
            <person name="Terry A.Y."/>
            <person name="Boore J.L."/>
            <person name="Grigoriev I.V."/>
            <person name="Lindberg D.R."/>
            <person name="Seaver E.C."/>
            <person name="Weisblat D.A."/>
            <person name="Putnam N.H."/>
            <person name="Rokhsar D.S."/>
        </authorList>
    </citation>
    <scope>NUCLEOTIDE SEQUENCE</scope>
    <source>
        <strain evidence="10 12">I ESC-2004</strain>
    </source>
</reference>